<evidence type="ECO:0000259" key="5">
    <source>
        <dbReference type="PROSITE" id="PS50949"/>
    </source>
</evidence>
<dbReference type="Proteomes" id="UP000199706">
    <property type="component" value="Unassembled WGS sequence"/>
</dbReference>
<evidence type="ECO:0000313" key="6">
    <source>
        <dbReference type="EMBL" id="SDF82307.1"/>
    </source>
</evidence>
<dbReference type="RefSeq" id="WP_090680633.1">
    <property type="nucleotide sequence ID" value="NZ_FNCJ01000001.1"/>
</dbReference>
<dbReference type="PANTHER" id="PTHR46577">
    <property type="entry name" value="HTH-TYPE TRANSCRIPTIONAL REGULATORY PROTEIN GABR"/>
    <property type="match status" value="1"/>
</dbReference>
<protein>
    <submittedName>
        <fullName evidence="6">Regulatory protein, gntR family</fullName>
    </submittedName>
</protein>
<evidence type="ECO:0000313" key="7">
    <source>
        <dbReference type="Proteomes" id="UP000199706"/>
    </source>
</evidence>
<name>A0A1G7P832_9BURK</name>
<dbReference type="OrthoDB" id="9035644at2"/>
<dbReference type="GO" id="GO:0003700">
    <property type="term" value="F:DNA-binding transcription factor activity"/>
    <property type="evidence" value="ECO:0007669"/>
    <property type="project" value="InterPro"/>
</dbReference>
<dbReference type="Pfam" id="PF00392">
    <property type="entry name" value="GntR"/>
    <property type="match status" value="1"/>
</dbReference>
<dbReference type="InterPro" id="IPR000524">
    <property type="entry name" value="Tscrpt_reg_HTH_GntR"/>
</dbReference>
<reference evidence="6 7" key="1">
    <citation type="submission" date="2016-10" db="EMBL/GenBank/DDBJ databases">
        <authorList>
            <person name="de Groot N.N."/>
        </authorList>
    </citation>
    <scope>NUCLEOTIDE SEQUENCE [LARGE SCALE GENOMIC DNA]</scope>
    <source>
        <strain evidence="6 7">LMG 2247</strain>
    </source>
</reference>
<keyword evidence="3" id="KW-0238">DNA-binding</keyword>
<dbReference type="EMBL" id="FNCJ01000001">
    <property type="protein sequence ID" value="SDF82307.1"/>
    <property type="molecule type" value="Genomic_DNA"/>
</dbReference>
<evidence type="ECO:0000256" key="2">
    <source>
        <dbReference type="ARBA" id="ARBA00023015"/>
    </source>
</evidence>
<evidence type="ECO:0000256" key="1">
    <source>
        <dbReference type="ARBA" id="ARBA00022898"/>
    </source>
</evidence>
<dbReference type="AlphaFoldDB" id="A0A1G7P832"/>
<evidence type="ECO:0000256" key="3">
    <source>
        <dbReference type="ARBA" id="ARBA00023125"/>
    </source>
</evidence>
<dbReference type="SUPFAM" id="SSF46785">
    <property type="entry name" value="Winged helix' DNA-binding domain"/>
    <property type="match status" value="1"/>
</dbReference>
<gene>
    <name evidence="6" type="ORF">SAMN05216466_101188</name>
</gene>
<dbReference type="Gene3D" id="1.10.10.10">
    <property type="entry name" value="Winged helix-like DNA-binding domain superfamily/Winged helix DNA-binding domain"/>
    <property type="match status" value="1"/>
</dbReference>
<proteinExistence type="predicted"/>
<dbReference type="InterPro" id="IPR036390">
    <property type="entry name" value="WH_DNA-bd_sf"/>
</dbReference>
<organism evidence="6 7">
    <name type="scientific">Paraburkholderia phenazinium</name>
    <dbReference type="NCBI Taxonomy" id="60549"/>
    <lineage>
        <taxon>Bacteria</taxon>
        <taxon>Pseudomonadati</taxon>
        <taxon>Pseudomonadota</taxon>
        <taxon>Betaproteobacteria</taxon>
        <taxon>Burkholderiales</taxon>
        <taxon>Burkholderiaceae</taxon>
        <taxon>Paraburkholderia</taxon>
    </lineage>
</organism>
<keyword evidence="2" id="KW-0805">Transcription regulation</keyword>
<dbReference type="PANTHER" id="PTHR46577:SF1">
    <property type="entry name" value="HTH-TYPE TRANSCRIPTIONAL REGULATORY PROTEIN GABR"/>
    <property type="match status" value="1"/>
</dbReference>
<dbReference type="InterPro" id="IPR036388">
    <property type="entry name" value="WH-like_DNA-bd_sf"/>
</dbReference>
<dbReference type="PROSITE" id="PS50949">
    <property type="entry name" value="HTH_GNTR"/>
    <property type="match status" value="1"/>
</dbReference>
<accession>A0A1G7P832</accession>
<keyword evidence="1" id="KW-0663">Pyridoxal phosphate</keyword>
<feature type="domain" description="HTH gntR-type" evidence="5">
    <location>
        <begin position="14"/>
        <end position="82"/>
    </location>
</feature>
<dbReference type="SMART" id="SM00345">
    <property type="entry name" value="HTH_GNTR"/>
    <property type="match status" value="1"/>
</dbReference>
<sequence length="85" mass="9101">MNSLRYLNVTPQCGSTCSAIVAALETAIRAGQTLAGDVLPSQRLMADFMGVHNNTVNRAMREAARRGLVSARTRLGTTVIARPKT</sequence>
<dbReference type="GO" id="GO:0003677">
    <property type="term" value="F:DNA binding"/>
    <property type="evidence" value="ECO:0007669"/>
    <property type="project" value="UniProtKB-KW"/>
</dbReference>
<evidence type="ECO:0000256" key="4">
    <source>
        <dbReference type="ARBA" id="ARBA00023163"/>
    </source>
</evidence>
<keyword evidence="4" id="KW-0804">Transcription</keyword>
<dbReference type="InterPro" id="IPR051446">
    <property type="entry name" value="HTH_trans_reg/aminotransferase"/>
</dbReference>